<keyword evidence="13" id="KW-1185">Reference proteome</keyword>
<dbReference type="GO" id="GO:0000110">
    <property type="term" value="C:nucleotide-excision repair factor 1 complex"/>
    <property type="evidence" value="ECO:0007669"/>
    <property type="project" value="TreeGrafter"/>
</dbReference>
<evidence type="ECO:0000256" key="7">
    <source>
        <dbReference type="ARBA" id="ARBA00023125"/>
    </source>
</evidence>
<dbReference type="SUPFAM" id="SSF47781">
    <property type="entry name" value="RuvA domain 2-like"/>
    <property type="match status" value="1"/>
</dbReference>
<evidence type="ECO:0000313" key="12">
    <source>
        <dbReference type="EMBL" id="GAN08149.1"/>
    </source>
</evidence>
<dbReference type="InterPro" id="IPR006166">
    <property type="entry name" value="ERCC4_domain"/>
</dbReference>
<evidence type="ECO:0000256" key="3">
    <source>
        <dbReference type="ARBA" id="ARBA00022722"/>
    </source>
</evidence>
<evidence type="ECO:0000256" key="10">
    <source>
        <dbReference type="SAM" id="MobiDB-lite"/>
    </source>
</evidence>
<evidence type="ECO:0000256" key="4">
    <source>
        <dbReference type="ARBA" id="ARBA00022759"/>
    </source>
</evidence>
<dbReference type="GO" id="GO:0003697">
    <property type="term" value="F:single-stranded DNA binding"/>
    <property type="evidence" value="ECO:0007669"/>
    <property type="project" value="InterPro"/>
</dbReference>
<evidence type="ECO:0000256" key="2">
    <source>
        <dbReference type="ARBA" id="ARBA00010015"/>
    </source>
</evidence>
<dbReference type="InterPro" id="IPR006167">
    <property type="entry name" value="XPF"/>
</dbReference>
<feature type="region of interest" description="Disordered" evidence="10">
    <location>
        <begin position="444"/>
        <end position="487"/>
    </location>
</feature>
<evidence type="ECO:0000313" key="13">
    <source>
        <dbReference type="Proteomes" id="UP000053815"/>
    </source>
</evidence>
<comment type="similarity">
    <text evidence="2">Belongs to the XPF family.</text>
</comment>
<name>A0A0C9MKT5_9FUNG</name>
<accession>A0A0C9MKT5</accession>
<dbReference type="STRING" id="91626.A0A0C9MKT5"/>
<evidence type="ECO:0000256" key="1">
    <source>
        <dbReference type="ARBA" id="ARBA00004123"/>
    </source>
</evidence>
<dbReference type="CDD" id="cd20078">
    <property type="entry name" value="XPF_nuclease_XPF_euk"/>
    <property type="match status" value="1"/>
</dbReference>
<evidence type="ECO:0000256" key="6">
    <source>
        <dbReference type="ARBA" id="ARBA00022801"/>
    </source>
</evidence>
<dbReference type="PANTHER" id="PTHR10150">
    <property type="entry name" value="DNA REPAIR ENDONUCLEASE XPF"/>
    <property type="match status" value="1"/>
</dbReference>
<dbReference type="OrthoDB" id="361020at2759"/>
<dbReference type="GO" id="GO:1901255">
    <property type="term" value="P:nucleotide-excision repair involved in interstrand cross-link repair"/>
    <property type="evidence" value="ECO:0007669"/>
    <property type="project" value="TreeGrafter"/>
</dbReference>
<dbReference type="EMBL" id="DF836480">
    <property type="protein sequence ID" value="GAN08149.1"/>
    <property type="molecule type" value="Genomic_DNA"/>
</dbReference>
<dbReference type="FunFam" id="3.40.50.10130:FF:000002">
    <property type="entry name" value="DNA repair endonuclease XPF"/>
    <property type="match status" value="1"/>
</dbReference>
<dbReference type="InterPro" id="IPR010994">
    <property type="entry name" value="RuvA_2-like"/>
</dbReference>
<dbReference type="Gene3D" id="3.40.50.10130">
    <property type="match status" value="1"/>
</dbReference>
<protein>
    <submittedName>
        <fullName evidence="12">DNA repair endonuclease XPF</fullName>
    </submittedName>
</protein>
<dbReference type="Proteomes" id="UP000053815">
    <property type="component" value="Unassembled WGS sequence"/>
</dbReference>
<evidence type="ECO:0000256" key="9">
    <source>
        <dbReference type="ARBA" id="ARBA00023242"/>
    </source>
</evidence>
<proteinExistence type="inferred from homology"/>
<keyword evidence="8" id="KW-0234">DNA repair</keyword>
<keyword evidence="3" id="KW-0540">Nuclease</keyword>
<dbReference type="AlphaFoldDB" id="A0A0C9MKT5"/>
<dbReference type="Gene3D" id="1.10.150.20">
    <property type="entry name" value="5' to 3' exonuclease, C-terminal subdomain"/>
    <property type="match status" value="1"/>
</dbReference>
<feature type="domain" description="ERCC4" evidence="11">
    <location>
        <begin position="675"/>
        <end position="755"/>
    </location>
</feature>
<dbReference type="InterPro" id="IPR011335">
    <property type="entry name" value="Restrct_endonuc-II-like"/>
</dbReference>
<dbReference type="NCBIfam" id="TIGR00596">
    <property type="entry name" value="rad1"/>
    <property type="match status" value="1"/>
</dbReference>
<feature type="compositionally biased region" description="Low complexity" evidence="10">
    <location>
        <begin position="470"/>
        <end position="487"/>
    </location>
</feature>
<dbReference type="PANTHER" id="PTHR10150:SF0">
    <property type="entry name" value="DNA REPAIR ENDONUCLEASE XPF"/>
    <property type="match status" value="1"/>
</dbReference>
<organism evidence="12">
    <name type="scientific">Mucor ambiguus</name>
    <dbReference type="NCBI Taxonomy" id="91626"/>
    <lineage>
        <taxon>Eukaryota</taxon>
        <taxon>Fungi</taxon>
        <taxon>Fungi incertae sedis</taxon>
        <taxon>Mucoromycota</taxon>
        <taxon>Mucoromycotina</taxon>
        <taxon>Mucoromycetes</taxon>
        <taxon>Mucorales</taxon>
        <taxon>Mucorineae</taxon>
        <taxon>Mucoraceae</taxon>
        <taxon>Mucor</taxon>
    </lineage>
</organism>
<comment type="subcellular location">
    <subcellularLocation>
        <location evidence="1">Nucleus</location>
    </subcellularLocation>
</comment>
<keyword evidence="4 12" id="KW-0255">Endonuclease</keyword>
<keyword evidence="5" id="KW-0227">DNA damage</keyword>
<keyword evidence="9" id="KW-0539">Nucleus</keyword>
<dbReference type="GO" id="GO:0000014">
    <property type="term" value="F:single-stranded DNA endodeoxyribonuclease activity"/>
    <property type="evidence" value="ECO:0007669"/>
    <property type="project" value="TreeGrafter"/>
</dbReference>
<sequence length="897" mass="102553">MLPFQKQVLTEIVTEDGLLIISPGLGLFQILCHLVQVYSGGNHLILLINTSKEQDELLQEQLIALGVSSHHVIRRIEYNTPAEKRSSMYRESGIFSITSRILAVDMLLERIPISLINGMIVYNAHKVKPNSMEELILRVYREHNQEGFIKAFSDRPEAFVTGFAPLQNTMKSLFLRKVHLWPRFQVTVTEDLAKTNNNVIELRQPMTESMDIIQQSLVQCMEETLAELRRANPQIDVGEFTIENSFFKSFDAIVRRQLDPIWHRVSSASKQLVGDLKILRQLLGYLATYDCVSFYSFIETVIAANTAHDGKQIKQSQWLLYEAGNRAITAARKRVYIKQGEKEFDELPKRQDDAAIIPPHIKLVLEEQPKWQLLKSILMEIEQDNLQLNDGQGAPVLVMVSEKRTCSQLKDYITRINEEEPFLDRIAHNFFKWRVNVYRMQAAEPAKPAQTAPTTMRGRPPPNKRRRVRGGSATAASSANSSRSMSLAETFKDDVMGTISALDSHENEEEEEDNDEYGAFRGVGPTLDSEVIYSHQDDILPTFEEIPNTSLITIQCYEDDANEQVLQDAQPRFIILFDPNPAFVRQIEVYRAQHPAVNIRVYFMLYENSVEEQNYLSLIRKEKESFERLIHEKSIMAIPLPDKRPERQDVAILRPSSSSSRVAGGQVKVVTGPQIITVDMREFRSSLPPILYADGIKIVPFTLQIGDYILSPDMCVERKSIADLIQSFSSGRLYTQCELMSAFYKTPILLIEFDQNKSFSLQAVSDMRENIRVTDLSSKLVLLTLAFPKLRIIWSSSPHETSKIFSELKKTELEPDSEMAASIGAEGYEDGDTVYNMTPQEILRSMPGVTSANYRILMNHFEDLDELFHSQQKTLKELIGEEFGRKLYSFIHKKYTR</sequence>
<dbReference type="GO" id="GO:0003684">
    <property type="term" value="F:damaged DNA binding"/>
    <property type="evidence" value="ECO:0007669"/>
    <property type="project" value="TreeGrafter"/>
</dbReference>
<evidence type="ECO:0000256" key="5">
    <source>
        <dbReference type="ARBA" id="ARBA00022763"/>
    </source>
</evidence>
<gene>
    <name evidence="12" type="ORF">MAM1_0191d07656</name>
</gene>
<keyword evidence="6" id="KW-0378">Hydrolase</keyword>
<dbReference type="GO" id="GO:0000724">
    <property type="term" value="P:double-strand break repair via homologous recombination"/>
    <property type="evidence" value="ECO:0007669"/>
    <property type="project" value="TreeGrafter"/>
</dbReference>
<dbReference type="InterPro" id="IPR047520">
    <property type="entry name" value="XPF_nuclease"/>
</dbReference>
<evidence type="ECO:0000259" key="11">
    <source>
        <dbReference type="SMART" id="SM00891"/>
    </source>
</evidence>
<dbReference type="Pfam" id="PF02732">
    <property type="entry name" value="ERCC4"/>
    <property type="match status" value="1"/>
</dbReference>
<dbReference type="GO" id="GO:0000712">
    <property type="term" value="P:resolution of meiotic recombination intermediates"/>
    <property type="evidence" value="ECO:0007669"/>
    <property type="project" value="TreeGrafter"/>
</dbReference>
<keyword evidence="7" id="KW-0238">DNA-binding</keyword>
<dbReference type="SUPFAM" id="SSF52980">
    <property type="entry name" value="Restriction endonuclease-like"/>
    <property type="match status" value="1"/>
</dbReference>
<dbReference type="SMART" id="SM00891">
    <property type="entry name" value="ERCC4"/>
    <property type="match status" value="1"/>
</dbReference>
<reference evidence="12" key="1">
    <citation type="submission" date="2014-09" db="EMBL/GenBank/DDBJ databases">
        <title>Draft genome sequence of an oleaginous Mucoromycotina fungus Mucor ambiguus NBRC6742.</title>
        <authorList>
            <person name="Takeda I."/>
            <person name="Yamane N."/>
            <person name="Morita T."/>
            <person name="Tamano K."/>
            <person name="Machida M."/>
            <person name="Baker S."/>
            <person name="Koike H."/>
        </authorList>
    </citation>
    <scope>NUCLEOTIDE SEQUENCE</scope>
    <source>
        <strain evidence="12">NBRC 6742</strain>
    </source>
</reference>
<evidence type="ECO:0000256" key="8">
    <source>
        <dbReference type="ARBA" id="ARBA00023204"/>
    </source>
</evidence>